<reference evidence="2 3" key="1">
    <citation type="submission" date="2015-12" db="EMBL/GenBank/DDBJ databases">
        <authorList>
            <person name="Shamseldin A."/>
            <person name="Moawad H."/>
            <person name="Abd El-Rahim W.M."/>
            <person name="Sadowsky M.J."/>
        </authorList>
    </citation>
    <scope>NUCLEOTIDE SEQUENCE [LARGE SCALE GENOMIC DNA]</scope>
    <source>
        <strain evidence="2 3">JC234</strain>
    </source>
</reference>
<name>A0A1C1YYE4_9HYPH</name>
<evidence type="ECO:0000313" key="3">
    <source>
        <dbReference type="Proteomes" id="UP000094795"/>
    </source>
</evidence>
<dbReference type="Proteomes" id="UP000094795">
    <property type="component" value="Unassembled WGS sequence"/>
</dbReference>
<evidence type="ECO:0000256" key="1">
    <source>
        <dbReference type="SAM" id="MobiDB-lite"/>
    </source>
</evidence>
<accession>A0A1C1YYE4</accession>
<gene>
    <name evidence="2" type="ORF">AWJ14_18510</name>
</gene>
<feature type="region of interest" description="Disordered" evidence="1">
    <location>
        <begin position="147"/>
        <end position="168"/>
    </location>
</feature>
<dbReference type="EMBL" id="LQZT01000006">
    <property type="protein sequence ID" value="OCW58487.1"/>
    <property type="molecule type" value="Genomic_DNA"/>
</dbReference>
<proteinExistence type="predicted"/>
<keyword evidence="3" id="KW-1185">Reference proteome</keyword>
<dbReference type="AlphaFoldDB" id="A0A1C1YYE4"/>
<evidence type="ECO:0000313" key="2">
    <source>
        <dbReference type="EMBL" id="OCW58487.1"/>
    </source>
</evidence>
<sequence length="249" mass="26668">MSLQVPLSEAMVAKFSALASCPAKNAFLRLRATGRKVRSTLLVPSTMRTSDRKSSRPSRYLTMQAKALPAGTALPRGCGEERAAPAGRRRVAPIAAADLQGKPTAVDRTWLGNPVSGKSVRLILGMDHGHIWALTEKRATRLSRAFRQRRGGRLAPPDGLASHPHCPEAVRRDHWRLRQALRPGSSKTGQPELAADGGSLNSASVAGPGAVTWGLAGLLHRCPSFPRLRALLAASAANARCARVQQHRP</sequence>
<comment type="caution">
    <text evidence="2">The sequence shown here is derived from an EMBL/GenBank/DDBJ whole genome shotgun (WGS) entry which is preliminary data.</text>
</comment>
<protein>
    <submittedName>
        <fullName evidence="2">Uncharacterized protein</fullName>
    </submittedName>
</protein>
<organism evidence="2 3">
    <name type="scientific">Hoeflea olei</name>
    <dbReference type="NCBI Taxonomy" id="1480615"/>
    <lineage>
        <taxon>Bacteria</taxon>
        <taxon>Pseudomonadati</taxon>
        <taxon>Pseudomonadota</taxon>
        <taxon>Alphaproteobacteria</taxon>
        <taxon>Hyphomicrobiales</taxon>
        <taxon>Rhizobiaceae</taxon>
        <taxon>Hoeflea</taxon>
    </lineage>
</organism>